<feature type="transmembrane region" description="Helical" evidence="7">
    <location>
        <begin position="345"/>
        <end position="365"/>
    </location>
</feature>
<feature type="transmembrane region" description="Helical" evidence="7">
    <location>
        <begin position="381"/>
        <end position="399"/>
    </location>
</feature>
<dbReference type="InterPro" id="IPR013121">
    <property type="entry name" value="Fe_red_NAD-bd_6"/>
</dbReference>
<evidence type="ECO:0000313" key="9">
    <source>
        <dbReference type="EMBL" id="KAF8772321.1"/>
    </source>
</evidence>
<dbReference type="OrthoDB" id="167398at2759"/>
<proteinExistence type="predicted"/>
<dbReference type="InterPro" id="IPR013130">
    <property type="entry name" value="Fe3_Rdtase_TM_dom"/>
</dbReference>
<organism evidence="9 10">
    <name type="scientific">Digitaria exilis</name>
    <dbReference type="NCBI Taxonomy" id="1010633"/>
    <lineage>
        <taxon>Eukaryota</taxon>
        <taxon>Viridiplantae</taxon>
        <taxon>Streptophyta</taxon>
        <taxon>Embryophyta</taxon>
        <taxon>Tracheophyta</taxon>
        <taxon>Spermatophyta</taxon>
        <taxon>Magnoliopsida</taxon>
        <taxon>Liliopsida</taxon>
        <taxon>Poales</taxon>
        <taxon>Poaceae</taxon>
        <taxon>PACMAD clade</taxon>
        <taxon>Panicoideae</taxon>
        <taxon>Panicodae</taxon>
        <taxon>Paniceae</taxon>
        <taxon>Anthephorinae</taxon>
        <taxon>Digitaria</taxon>
    </lineage>
</organism>
<evidence type="ECO:0000256" key="7">
    <source>
        <dbReference type="SAM" id="Phobius"/>
    </source>
</evidence>
<dbReference type="GO" id="GO:0005509">
    <property type="term" value="F:calcium ion binding"/>
    <property type="evidence" value="ECO:0007669"/>
    <property type="project" value="InterPro"/>
</dbReference>
<keyword evidence="5" id="KW-0560">Oxidoreductase</keyword>
<feature type="transmembrane region" description="Helical" evidence="7">
    <location>
        <begin position="411"/>
        <end position="429"/>
    </location>
</feature>
<keyword evidence="3" id="KW-0106">Calcium</keyword>
<dbReference type="AlphaFoldDB" id="A0A835FQU6"/>
<name>A0A835FQU6_9POAL</name>
<dbReference type="InterPro" id="IPR039261">
    <property type="entry name" value="FNR_nucleotide-bd"/>
</dbReference>
<protein>
    <recommendedName>
        <fullName evidence="8">EF-hand domain-containing protein</fullName>
    </recommendedName>
</protein>
<feature type="transmembrane region" description="Helical" evidence="7">
    <location>
        <begin position="489"/>
        <end position="506"/>
    </location>
</feature>
<evidence type="ECO:0000256" key="6">
    <source>
        <dbReference type="ARBA" id="ARBA00023136"/>
    </source>
</evidence>
<comment type="caution">
    <text evidence="9">The sequence shown here is derived from an EMBL/GenBank/DDBJ whole genome shotgun (WGS) entry which is preliminary data.</text>
</comment>
<keyword evidence="4 7" id="KW-1133">Transmembrane helix</keyword>
<sequence>MEAVAAALRLRRVDRSKPAVAQNFMEFKLISEAEIGKGWEAVQERFDRFADNGLLHCSKFGQCIGMSEQEFAGELFDALARRRNISGDSISKAELYEFWDQIVGTSVDSRVQIFLDIIDKNADGRINEQDLIEIISLSASINKLSKIKEQAEEHAREIMAELDPSNKGYIELEDMKSLLHQALGNSPFRHLLKRHLSLELSTLESSSSSSYPLRRWCRRAHYFLEDNWRHVCLMLTWLSVCAGFFAWKFLQYRHHHHDVFEVMGYCVCVAKGSAETLKLNMALVLLLPVCRSNTITTWFRTRVVPVNDTVNLHEVIAVGAVAGAGVHTISHLACGFPRLKGTEGWTGMVMLVLMVVASTLATPWLRRARLGPMEWLTGHEAFWYSHHCFVLVVYVLLVVHGQFRYLTHVEWYNKSTWMYLAVPMVLYAFERLLRWSNVLQVELLKGPWHLRLITYAFCLFTIWVGASFPKVLIEGPHGLTSQDYKKYDIVLLISLGIGVTAMISIIRDIMNNNIKNLESDLESGDTSNNPVSSSFHTRRAYFCWINHEEASFEWFRRVIDEVAEIDMHGTIEFRNYCTSIYEKGEARSAVIAVLQSLKYAKNGVDIISGSRGKTHFATPNLYNVYNRIARKHPNQRVGVFYCGAPVLANELRVLAQDFSRKTTTKFEFHKECF</sequence>
<dbReference type="GO" id="GO:0016174">
    <property type="term" value="F:NAD(P)H oxidase H2O2-forming activity"/>
    <property type="evidence" value="ECO:0007669"/>
    <property type="project" value="TreeGrafter"/>
</dbReference>
<feature type="domain" description="EF-hand" evidence="8">
    <location>
        <begin position="106"/>
        <end position="141"/>
    </location>
</feature>
<dbReference type="Pfam" id="PF08030">
    <property type="entry name" value="NAD_binding_6"/>
    <property type="match status" value="1"/>
</dbReference>
<dbReference type="Gene3D" id="1.10.238.10">
    <property type="entry name" value="EF-hand"/>
    <property type="match status" value="2"/>
</dbReference>
<dbReference type="SMART" id="SM00054">
    <property type="entry name" value="EFh"/>
    <property type="match status" value="2"/>
</dbReference>
<dbReference type="Proteomes" id="UP000636709">
    <property type="component" value="Unassembled WGS sequence"/>
</dbReference>
<dbReference type="GO" id="GO:0005886">
    <property type="term" value="C:plasma membrane"/>
    <property type="evidence" value="ECO:0007669"/>
    <property type="project" value="TreeGrafter"/>
</dbReference>
<evidence type="ECO:0000256" key="2">
    <source>
        <dbReference type="ARBA" id="ARBA00022692"/>
    </source>
</evidence>
<dbReference type="PANTHER" id="PTHR11972">
    <property type="entry name" value="NADPH OXIDASE"/>
    <property type="match status" value="1"/>
</dbReference>
<keyword evidence="10" id="KW-1185">Reference proteome</keyword>
<evidence type="ECO:0000256" key="3">
    <source>
        <dbReference type="ARBA" id="ARBA00022837"/>
    </source>
</evidence>
<dbReference type="Pfam" id="PF08414">
    <property type="entry name" value="NADPH_Ox"/>
    <property type="match status" value="1"/>
</dbReference>
<dbReference type="InterPro" id="IPR013623">
    <property type="entry name" value="NADPH_Ox"/>
</dbReference>
<reference evidence="9" key="1">
    <citation type="submission" date="2020-07" db="EMBL/GenBank/DDBJ databases">
        <title>Genome sequence and genetic diversity analysis of an under-domesticated orphan crop, white fonio (Digitaria exilis).</title>
        <authorList>
            <person name="Bennetzen J.L."/>
            <person name="Chen S."/>
            <person name="Ma X."/>
            <person name="Wang X."/>
            <person name="Yssel A.E.J."/>
            <person name="Chaluvadi S.R."/>
            <person name="Johnson M."/>
            <person name="Gangashetty P."/>
            <person name="Hamidou F."/>
            <person name="Sanogo M.D."/>
            <person name="Zwaenepoel A."/>
            <person name="Wallace J."/>
            <person name="Van De Peer Y."/>
            <person name="Van Deynze A."/>
        </authorList>
    </citation>
    <scope>NUCLEOTIDE SEQUENCE</scope>
    <source>
        <tissue evidence="9">Leaves</tissue>
    </source>
</reference>
<dbReference type="SUPFAM" id="SSF52343">
    <property type="entry name" value="Ferredoxin reductase-like, C-terminal NADP-linked domain"/>
    <property type="match status" value="1"/>
</dbReference>
<evidence type="ECO:0000256" key="1">
    <source>
        <dbReference type="ARBA" id="ARBA00004141"/>
    </source>
</evidence>
<dbReference type="SUPFAM" id="SSF47473">
    <property type="entry name" value="EF-hand"/>
    <property type="match status" value="1"/>
</dbReference>
<dbReference type="GO" id="GO:0004601">
    <property type="term" value="F:peroxidase activity"/>
    <property type="evidence" value="ECO:0007669"/>
    <property type="project" value="InterPro"/>
</dbReference>
<dbReference type="InterPro" id="IPR050369">
    <property type="entry name" value="RBOH/FRE"/>
</dbReference>
<dbReference type="EMBL" id="JACEFO010000414">
    <property type="protein sequence ID" value="KAF8772321.1"/>
    <property type="molecule type" value="Genomic_DNA"/>
</dbReference>
<evidence type="ECO:0000256" key="4">
    <source>
        <dbReference type="ARBA" id="ARBA00022989"/>
    </source>
</evidence>
<comment type="subcellular location">
    <subcellularLocation>
        <location evidence="1">Membrane</location>
        <topology evidence="1">Multi-pass membrane protein</topology>
    </subcellularLocation>
</comment>
<dbReference type="InterPro" id="IPR018247">
    <property type="entry name" value="EF_Hand_1_Ca_BS"/>
</dbReference>
<dbReference type="PROSITE" id="PS50222">
    <property type="entry name" value="EF_HAND_2"/>
    <property type="match status" value="2"/>
</dbReference>
<dbReference type="CDD" id="cd06186">
    <property type="entry name" value="NOX_Duox_like_FAD_NADP"/>
    <property type="match status" value="1"/>
</dbReference>
<keyword evidence="2 7" id="KW-0812">Transmembrane</keyword>
<dbReference type="Pfam" id="PF01794">
    <property type="entry name" value="Ferric_reduct"/>
    <property type="match status" value="1"/>
</dbReference>
<evidence type="ECO:0000313" key="10">
    <source>
        <dbReference type="Proteomes" id="UP000636709"/>
    </source>
</evidence>
<dbReference type="InterPro" id="IPR002048">
    <property type="entry name" value="EF_hand_dom"/>
</dbReference>
<feature type="transmembrane region" description="Helical" evidence="7">
    <location>
        <begin position="228"/>
        <end position="247"/>
    </location>
</feature>
<feature type="transmembrane region" description="Helical" evidence="7">
    <location>
        <begin position="449"/>
        <end position="468"/>
    </location>
</feature>
<keyword evidence="6 7" id="KW-0472">Membrane</keyword>
<accession>A0A835FQU6</accession>
<feature type="domain" description="EF-hand" evidence="8">
    <location>
        <begin position="150"/>
        <end position="185"/>
    </location>
</feature>
<dbReference type="PROSITE" id="PS00018">
    <property type="entry name" value="EF_HAND_1"/>
    <property type="match status" value="1"/>
</dbReference>
<evidence type="ECO:0000259" key="8">
    <source>
        <dbReference type="PROSITE" id="PS50222"/>
    </source>
</evidence>
<dbReference type="InterPro" id="IPR011992">
    <property type="entry name" value="EF-hand-dom_pair"/>
</dbReference>
<evidence type="ECO:0000256" key="5">
    <source>
        <dbReference type="ARBA" id="ARBA00023002"/>
    </source>
</evidence>
<dbReference type="PANTHER" id="PTHR11972:SF197">
    <property type="entry name" value="RESPIRATORY BURST OXIDASE HOMOLOG PROTEIN D"/>
    <property type="match status" value="1"/>
</dbReference>
<gene>
    <name evidence="9" type="ORF">HU200_005913</name>
</gene>
<dbReference type="Gene3D" id="3.40.50.80">
    <property type="entry name" value="Nucleotide-binding domain of ferredoxin-NADP reductase (FNR) module"/>
    <property type="match status" value="1"/>
</dbReference>